<dbReference type="Proteomes" id="UP000507470">
    <property type="component" value="Unassembled WGS sequence"/>
</dbReference>
<feature type="region of interest" description="Disordered" evidence="3">
    <location>
        <begin position="1040"/>
        <end position="1060"/>
    </location>
</feature>
<dbReference type="Pfam" id="PF00612">
    <property type="entry name" value="IQ"/>
    <property type="match status" value="3"/>
</dbReference>
<dbReference type="Gene3D" id="1.20.5.190">
    <property type="match status" value="1"/>
</dbReference>
<dbReference type="InterPro" id="IPR001611">
    <property type="entry name" value="Leu-rich_rpt"/>
</dbReference>
<feature type="compositionally biased region" description="Acidic residues" evidence="3">
    <location>
        <begin position="156"/>
        <end position="169"/>
    </location>
</feature>
<feature type="region of interest" description="Disordered" evidence="3">
    <location>
        <begin position="325"/>
        <end position="595"/>
    </location>
</feature>
<dbReference type="Gene3D" id="3.80.10.10">
    <property type="entry name" value="Ribonuclease Inhibitor"/>
    <property type="match status" value="2"/>
</dbReference>
<keyword evidence="5" id="KW-1185">Reference proteome</keyword>
<evidence type="ECO:0000256" key="2">
    <source>
        <dbReference type="ARBA" id="ARBA00022737"/>
    </source>
</evidence>
<evidence type="ECO:0000256" key="3">
    <source>
        <dbReference type="SAM" id="MobiDB-lite"/>
    </source>
</evidence>
<feature type="region of interest" description="Disordered" evidence="3">
    <location>
        <begin position="156"/>
        <end position="183"/>
    </location>
</feature>
<feature type="compositionally biased region" description="Basic and acidic residues" evidence="3">
    <location>
        <begin position="335"/>
        <end position="554"/>
    </location>
</feature>
<dbReference type="SUPFAM" id="SSF52058">
    <property type="entry name" value="L domain-like"/>
    <property type="match status" value="1"/>
</dbReference>
<proteinExistence type="predicted"/>
<dbReference type="InterPro" id="IPR027417">
    <property type="entry name" value="P-loop_NTPase"/>
</dbReference>
<dbReference type="SMART" id="SM00015">
    <property type="entry name" value="IQ"/>
    <property type="match status" value="3"/>
</dbReference>
<reference evidence="4 5" key="1">
    <citation type="submission" date="2020-06" db="EMBL/GenBank/DDBJ databases">
        <authorList>
            <person name="Li R."/>
            <person name="Bekaert M."/>
        </authorList>
    </citation>
    <scope>NUCLEOTIDE SEQUENCE [LARGE SCALE GENOMIC DNA]</scope>
    <source>
        <strain evidence="5">wild</strain>
    </source>
</reference>
<evidence type="ECO:0000313" key="5">
    <source>
        <dbReference type="Proteomes" id="UP000507470"/>
    </source>
</evidence>
<keyword evidence="2" id="KW-0677">Repeat</keyword>
<keyword evidence="1" id="KW-0433">Leucine-rich repeat</keyword>
<feature type="region of interest" description="Disordered" evidence="3">
    <location>
        <begin position="1210"/>
        <end position="1302"/>
    </location>
</feature>
<feature type="region of interest" description="Disordered" evidence="3">
    <location>
        <begin position="204"/>
        <end position="241"/>
    </location>
</feature>
<evidence type="ECO:0000313" key="4">
    <source>
        <dbReference type="EMBL" id="CAC5417214.1"/>
    </source>
</evidence>
<feature type="compositionally biased region" description="Polar residues" evidence="3">
    <location>
        <begin position="1270"/>
        <end position="1289"/>
    </location>
</feature>
<dbReference type="PANTHER" id="PTHR46652">
    <property type="entry name" value="LEUCINE-RICH REPEAT AND IQ DOMAIN-CONTAINING PROTEIN 1-RELATED"/>
    <property type="match status" value="1"/>
</dbReference>
<sequence>MMESGEEAFIEAEIQRGLDTLTEADLESSDNSALDVLNSDDSLSEDITEEKFEVPIERTQQRTSAIVKLFIPWDSSPCKNVLPGEFDNYVKSLQQQTAAFELDLAECDDLLRQSVDITSSRDVIPFDEDLQQDITEQGENLEELRLKILEDLEKDDSDEDDELLTDSEDDSKFTEEEKDENKAMVLVTEEQLEFKELLAGQKDRIQEQSKKQEDQLNQLIEKERHEEEISEHKIETKRQEQKLQFAREESRLLTERKERQEEEEKQQKIIEQQLEVEMKTQQKKIEELEEIAKREKEEWEKRVKEEQIKQEEKKEMAAVRIQSVYKGYCTRKQHKTEVDRRWKEAQGKRREERIKEIEEEQRKLEEDEERQKIQDEEKRVKEEKRKEEERKKKDEEEKRKQEEAERKQREKEEKIKKEEEKRKKAEEEKLRKEEEKRKKEEEKKRKEEEKRQKEEEERQRREEEKQKKKEEEERKKREEMERKQKEEEEKAQKTRGGETEKREEMERIRQLELKKQQEVERQEAEIKKQEEKLKEFLNEESHDTSDKKVMKSTDFKTNGSISHRDKNSPRKSGRRVKDGLVRDSMAASLNDENDERLKNGLSSMMEGLPSHLESKRLGWIKSCTPWSKVSNEPWKLKASTSKRPARRPSSAKKLHMLEESIITTAAKVASLRQVTTVELKDLPGSNMSTLGQCTGLQYLKMVNCNLIAVEGLQNCKQLQYLDLKNNKIEYIDLKSLGSIKFIDLSNNSLSGIHGIDGCTDVRWLDLSDNKITRLGGLNGLRRLHTLKLAKNQLINTSGLGDTPTIQYLDLSHNHLQEVQDVNKLCLLQHLNLSANNLLQIPDLQNHVLLQDLILEDNSITFLDDLNQSWLPLVQKLNISQNSLEDLVNLENLLLLRELNLSNNQVLDIDVFHSSLQSYIYLEMLHLCGNPAVESLEDKDSFRKKLTKELTRLHQLDDTTLDSTLCGSPIKPRNGFEAMCLHQVQMMKDVHHRFQQELKSHLDSSNLSELCEIYFKFCDKTHKMAEDNRYAHEYGEISIAQPTAPSTPKSGRPRSARANKVVQDSFMSPKEMFEKALNDGGSKSSGSNGLVRGDNVAVVKPVITAKIVQNILVDDTTSHKKLHRRNEAAVKIQSAWRGYTVRRWYEQLVQDQSFDMAVLLELHNAAIKIQATWRGYSVRCRLERALDFAKLEDDDEFGEIDMNDLNFNEDILDDWKPPSTPQIPNRHPVLGKPPSGKKTTPPKIPALPLGDNPHPPQQPRRAWRGMDSPLSDVQVQQNYPRPPSSLISGTDTHRTVQSRKEEKISEEWGFKNNETAHLMMQRAKKMKYNAERRKKLSKLDPKQRLVLFRKLEEVSHYPHVQAPNRKILPRKEYFQERQKEIDNADREKE</sequence>
<feature type="compositionally biased region" description="Low complexity" evidence="3">
    <location>
        <begin position="1231"/>
        <end position="1240"/>
    </location>
</feature>
<name>A0A6J8E916_MYTCO</name>
<protein>
    <recommendedName>
        <fullName evidence="6">Leucine-rich repeat and IQ domain-containing protein 1</fullName>
    </recommendedName>
</protein>
<dbReference type="CDD" id="cd23767">
    <property type="entry name" value="IQCD"/>
    <property type="match status" value="3"/>
</dbReference>
<dbReference type="PROSITE" id="PS50096">
    <property type="entry name" value="IQ"/>
    <property type="match status" value="3"/>
</dbReference>
<organism evidence="4 5">
    <name type="scientific">Mytilus coruscus</name>
    <name type="common">Sea mussel</name>
    <dbReference type="NCBI Taxonomy" id="42192"/>
    <lineage>
        <taxon>Eukaryota</taxon>
        <taxon>Metazoa</taxon>
        <taxon>Spiralia</taxon>
        <taxon>Lophotrochozoa</taxon>
        <taxon>Mollusca</taxon>
        <taxon>Bivalvia</taxon>
        <taxon>Autobranchia</taxon>
        <taxon>Pteriomorphia</taxon>
        <taxon>Mytilida</taxon>
        <taxon>Mytiloidea</taxon>
        <taxon>Mytilidae</taxon>
        <taxon>Mytilinae</taxon>
        <taxon>Mytilus</taxon>
    </lineage>
</organism>
<dbReference type="InterPro" id="IPR050836">
    <property type="entry name" value="SDS22/Internalin_LRR"/>
</dbReference>
<dbReference type="PANTHER" id="PTHR46652:SF7">
    <property type="entry name" value="LEUCINE-RICH REPEAT AND IQ DOMAIN-CONTAINING PROTEIN 1"/>
    <property type="match status" value="1"/>
</dbReference>
<evidence type="ECO:0000256" key="1">
    <source>
        <dbReference type="ARBA" id="ARBA00022614"/>
    </source>
</evidence>
<accession>A0A6J8E916</accession>
<evidence type="ECO:0008006" key="6">
    <source>
        <dbReference type="Google" id="ProtNLM"/>
    </source>
</evidence>
<gene>
    <name evidence="4" type="ORF">MCOR_49750</name>
</gene>
<dbReference type="InterPro" id="IPR000048">
    <property type="entry name" value="IQ_motif_EF-hand-BS"/>
</dbReference>
<dbReference type="PROSITE" id="PS51450">
    <property type="entry name" value="LRR"/>
    <property type="match status" value="5"/>
</dbReference>
<feature type="compositionally biased region" description="Basic and acidic residues" evidence="3">
    <location>
        <begin position="1290"/>
        <end position="1302"/>
    </location>
</feature>
<dbReference type="InterPro" id="IPR032675">
    <property type="entry name" value="LRR_dom_sf"/>
</dbReference>
<dbReference type="SUPFAM" id="SSF52540">
    <property type="entry name" value="P-loop containing nucleoside triphosphate hydrolases"/>
    <property type="match status" value="1"/>
</dbReference>
<dbReference type="OrthoDB" id="266138at2759"/>
<dbReference type="SMART" id="SM00365">
    <property type="entry name" value="LRR_SD22"/>
    <property type="match status" value="5"/>
</dbReference>
<feature type="compositionally biased region" description="Basic and acidic residues" evidence="3">
    <location>
        <begin position="170"/>
        <end position="182"/>
    </location>
</feature>
<dbReference type="EMBL" id="CACVKT020008732">
    <property type="protein sequence ID" value="CAC5417214.1"/>
    <property type="molecule type" value="Genomic_DNA"/>
</dbReference>